<dbReference type="GO" id="GO:0000155">
    <property type="term" value="F:phosphorelay sensor kinase activity"/>
    <property type="evidence" value="ECO:0007669"/>
    <property type="project" value="TreeGrafter"/>
</dbReference>
<evidence type="ECO:0000256" key="1">
    <source>
        <dbReference type="ARBA" id="ARBA00000085"/>
    </source>
</evidence>
<dbReference type="PANTHER" id="PTHR43547">
    <property type="entry name" value="TWO-COMPONENT HISTIDINE KINASE"/>
    <property type="match status" value="1"/>
</dbReference>
<evidence type="ECO:0000313" key="8">
    <source>
        <dbReference type="Proteomes" id="UP000294682"/>
    </source>
</evidence>
<dbReference type="SMART" id="SM00387">
    <property type="entry name" value="HATPase_c"/>
    <property type="match status" value="1"/>
</dbReference>
<gene>
    <name evidence="7" type="ORF">EDD78_10974</name>
</gene>
<dbReference type="InterPro" id="IPR036890">
    <property type="entry name" value="HATPase_C_sf"/>
</dbReference>
<feature type="domain" description="Histidine kinase" evidence="6">
    <location>
        <begin position="128"/>
        <end position="346"/>
    </location>
</feature>
<keyword evidence="3" id="KW-0597">Phosphoprotein</keyword>
<dbReference type="EC" id="2.7.13.3" evidence="2"/>
<proteinExistence type="predicted"/>
<organism evidence="7 8">
    <name type="scientific">Harryflintia acetispora</name>
    <dbReference type="NCBI Taxonomy" id="1849041"/>
    <lineage>
        <taxon>Bacteria</taxon>
        <taxon>Bacillati</taxon>
        <taxon>Bacillota</taxon>
        <taxon>Clostridia</taxon>
        <taxon>Eubacteriales</taxon>
        <taxon>Oscillospiraceae</taxon>
        <taxon>Harryflintia</taxon>
    </lineage>
</organism>
<comment type="catalytic activity">
    <reaction evidence="1">
        <text>ATP + protein L-histidine = ADP + protein N-phospho-L-histidine.</text>
        <dbReference type="EC" id="2.7.13.3"/>
    </reaction>
</comment>
<evidence type="ECO:0000256" key="5">
    <source>
        <dbReference type="ARBA" id="ARBA00023012"/>
    </source>
</evidence>
<protein>
    <recommendedName>
        <fullName evidence="2">histidine kinase</fullName>
        <ecNumber evidence="2">2.7.13.3</ecNumber>
    </recommendedName>
</protein>
<name>A0A9X8UHU2_9FIRM</name>
<dbReference type="RefSeq" id="WP_159448935.1">
    <property type="nucleotide sequence ID" value="NZ_SLUK01000009.1"/>
</dbReference>
<dbReference type="InterPro" id="IPR003594">
    <property type="entry name" value="HATPase_dom"/>
</dbReference>
<keyword evidence="8" id="KW-1185">Reference proteome</keyword>
<dbReference type="SUPFAM" id="SSF55874">
    <property type="entry name" value="ATPase domain of HSP90 chaperone/DNA topoisomerase II/histidine kinase"/>
    <property type="match status" value="1"/>
</dbReference>
<dbReference type="InterPro" id="IPR004358">
    <property type="entry name" value="Sig_transdc_His_kin-like_C"/>
</dbReference>
<dbReference type="Pfam" id="PF02518">
    <property type="entry name" value="HATPase_c"/>
    <property type="match status" value="1"/>
</dbReference>
<accession>A0A9X8UHU2</accession>
<sequence>MGIWEDCPHARTVIDLYDDSSQPTAVVDEELRIVWTNKRALALYGSFKVPDGLSSMLSAEDRHRVGEELCADRSVTVSTGRLPLGTTELFFVPFCTFGGTRFALVHLSPANAQGTALDPLGANRVVSTFSNQLRGPLSSIFASLSAMSRMEELKKERSLREHLLHINQNSYKILRHCVNLTEYTRFTSAINPFEPVTVDLRELLRQLGDAVQMLAQDLGIPLHVSLPERPLLCQCDQEKLQNALLNVLSNSLRYTRSDNEITLALEEVSGSARITVTDRGLGIEPEIYPYICDPFFSHDPTGYEAAGGGLGLTVAKLSMAAHGGTLMIDSVEGSGTKVVLTLPLRQKQEGFSGEGVLRAPNSADYICDRFSPVHILLADVCRTPEP</sequence>
<dbReference type="InterPro" id="IPR005467">
    <property type="entry name" value="His_kinase_dom"/>
</dbReference>
<evidence type="ECO:0000256" key="2">
    <source>
        <dbReference type="ARBA" id="ARBA00012438"/>
    </source>
</evidence>
<dbReference type="CDD" id="cd00075">
    <property type="entry name" value="HATPase"/>
    <property type="match status" value="1"/>
</dbReference>
<dbReference type="Gene3D" id="3.30.565.10">
    <property type="entry name" value="Histidine kinase-like ATPase, C-terminal domain"/>
    <property type="match status" value="1"/>
</dbReference>
<dbReference type="AlphaFoldDB" id="A0A9X8UHU2"/>
<reference evidence="7 8" key="1">
    <citation type="submission" date="2019-03" db="EMBL/GenBank/DDBJ databases">
        <title>Genomic Encyclopedia of Type Strains, Phase IV (KMG-IV): sequencing the most valuable type-strain genomes for metagenomic binning, comparative biology and taxonomic classification.</title>
        <authorList>
            <person name="Goeker M."/>
        </authorList>
    </citation>
    <scope>NUCLEOTIDE SEQUENCE [LARGE SCALE GENOMIC DNA]</scope>
    <source>
        <strain evidence="7 8">DSM 100433</strain>
    </source>
</reference>
<dbReference type="EMBL" id="SLUK01000009">
    <property type="protein sequence ID" value="TCL42607.1"/>
    <property type="molecule type" value="Genomic_DNA"/>
</dbReference>
<evidence type="ECO:0000313" key="7">
    <source>
        <dbReference type="EMBL" id="TCL42607.1"/>
    </source>
</evidence>
<dbReference type="PROSITE" id="PS50109">
    <property type="entry name" value="HIS_KIN"/>
    <property type="match status" value="1"/>
</dbReference>
<evidence type="ECO:0000256" key="4">
    <source>
        <dbReference type="ARBA" id="ARBA00022777"/>
    </source>
</evidence>
<comment type="caution">
    <text evidence="7">The sequence shown here is derived from an EMBL/GenBank/DDBJ whole genome shotgun (WGS) entry which is preliminary data.</text>
</comment>
<dbReference type="PRINTS" id="PR00344">
    <property type="entry name" value="BCTRLSENSOR"/>
</dbReference>
<evidence type="ECO:0000259" key="6">
    <source>
        <dbReference type="PROSITE" id="PS50109"/>
    </source>
</evidence>
<dbReference type="Proteomes" id="UP000294682">
    <property type="component" value="Unassembled WGS sequence"/>
</dbReference>
<keyword evidence="5" id="KW-0902">Two-component regulatory system</keyword>
<keyword evidence="4 7" id="KW-0808">Transferase</keyword>
<keyword evidence="4 7" id="KW-0418">Kinase</keyword>
<dbReference type="PANTHER" id="PTHR43547:SF2">
    <property type="entry name" value="HYBRID SIGNAL TRANSDUCTION HISTIDINE KINASE C"/>
    <property type="match status" value="1"/>
</dbReference>
<evidence type="ECO:0000256" key="3">
    <source>
        <dbReference type="ARBA" id="ARBA00022553"/>
    </source>
</evidence>